<protein>
    <submittedName>
        <fullName evidence="1">Uncharacterized protein</fullName>
    </submittedName>
</protein>
<dbReference type="OrthoDB" id="272026at2759"/>
<dbReference type="Proteomes" id="UP000051952">
    <property type="component" value="Unassembled WGS sequence"/>
</dbReference>
<reference evidence="2" key="1">
    <citation type="submission" date="2015-09" db="EMBL/GenBank/DDBJ databases">
        <authorList>
            <consortium name="Pathogen Informatics"/>
        </authorList>
    </citation>
    <scope>NUCLEOTIDE SEQUENCE [LARGE SCALE GENOMIC DNA]</scope>
    <source>
        <strain evidence="2">Lake Konstanz</strain>
    </source>
</reference>
<evidence type="ECO:0000313" key="2">
    <source>
        <dbReference type="Proteomes" id="UP000051952"/>
    </source>
</evidence>
<keyword evidence="2" id="KW-1185">Reference proteome</keyword>
<accession>A0A0S4JRB0</accession>
<dbReference type="OMA" id="AAYYTQP"/>
<organism evidence="1 2">
    <name type="scientific">Bodo saltans</name>
    <name type="common">Flagellated protozoan</name>
    <dbReference type="NCBI Taxonomy" id="75058"/>
    <lineage>
        <taxon>Eukaryota</taxon>
        <taxon>Discoba</taxon>
        <taxon>Euglenozoa</taxon>
        <taxon>Kinetoplastea</taxon>
        <taxon>Metakinetoplastina</taxon>
        <taxon>Eubodonida</taxon>
        <taxon>Bodonidae</taxon>
        <taxon>Bodo</taxon>
    </lineage>
</organism>
<sequence>MSSAALRSLRKSNYTFEDFLVRLRRSRPSEIPRIYIENKELFLHREDMLQRSVSALPWQAALTLVSTAHYHQPLSTDTFRSVLGTMLHDSREASVTGRASRTVSWMASMRVMSEAYVAHGNKTPSRVALSAIRLLQPGREWYHALRTLQFAEFNNHLTIPLALDAAGCCSTPATWQIAMNLLGRVHEENPQLLIGAITSMLPENPDAPYALLAESSRRSRAWSQALHIIGNVVGSLPPEIALTNELSLSYISHLCNSGEYMTSERLEEALGRVPWDAALQLLSRSSSVLLPQGVTTMLQPSTPTSLEAGTISPVSSLRSVAVVSHDDVDAHMRRHVSARLLSCVMRRLPLATLDNVLLELRRSEQQSLLQTNDVLAAQLAVMVRESQWERGVQVLQHMVHAYSSRERIGEQAIRDLVDQVIASAPAPVLASVTPLLVNMGLAFDSARLRHIFKSLLAPSSHGQTSLQWVAALGWATQLHSESHVADVASKVNASSQRVISTLDPQIASILVHLCVAGGSPQGALKVITRVHEHSRVRFAHANEIKALLFCMLYGRESEARVIVETAAKKSDAAARPLAALWKRWDWNAFS</sequence>
<gene>
    <name evidence="1" type="ORF">BSAL_34765</name>
</gene>
<proteinExistence type="predicted"/>
<dbReference type="EMBL" id="CYKH01001980">
    <property type="protein sequence ID" value="CUG91918.1"/>
    <property type="molecule type" value="Genomic_DNA"/>
</dbReference>
<dbReference type="VEuPathDB" id="TriTrypDB:BSAL_34765"/>
<dbReference type="AlphaFoldDB" id="A0A0S4JRB0"/>
<evidence type="ECO:0000313" key="1">
    <source>
        <dbReference type="EMBL" id="CUG91918.1"/>
    </source>
</evidence>
<name>A0A0S4JRB0_BODSA</name>